<dbReference type="RefSeq" id="WP_322186002.1">
    <property type="nucleotide sequence ID" value="NZ_JAXLPB010000002.1"/>
</dbReference>
<feature type="signal peptide" evidence="1">
    <location>
        <begin position="1"/>
        <end position="33"/>
    </location>
</feature>
<dbReference type="EMBL" id="JAXLPB010000002">
    <property type="protein sequence ID" value="MDY8108526.1"/>
    <property type="molecule type" value="Genomic_DNA"/>
</dbReference>
<evidence type="ECO:0000259" key="2">
    <source>
        <dbReference type="Pfam" id="PF11412"/>
    </source>
</evidence>
<reference evidence="3 4" key="1">
    <citation type="submission" date="2023-12" db="EMBL/GenBank/DDBJ databases">
        <title>Description of Novel Strain Fulvimarina sp. 2208YS6-2-32 isolated from Uroteuthis (Photololigo) edulis.</title>
        <authorList>
            <person name="Park J.-S."/>
        </authorList>
    </citation>
    <scope>NUCLEOTIDE SEQUENCE [LARGE SCALE GENOMIC DNA]</scope>
    <source>
        <strain evidence="3 4">2208YS6-2-32</strain>
    </source>
</reference>
<gene>
    <name evidence="3" type="ORF">U0C82_05080</name>
</gene>
<protein>
    <submittedName>
        <fullName evidence="3">Protein-disulfide reductase DsbD family protein</fullName>
    </submittedName>
</protein>
<keyword evidence="1" id="KW-0732">Signal</keyword>
<organism evidence="3 4">
    <name type="scientific">Fulvimarina uroteuthidis</name>
    <dbReference type="NCBI Taxonomy" id="3098149"/>
    <lineage>
        <taxon>Bacteria</taxon>
        <taxon>Pseudomonadati</taxon>
        <taxon>Pseudomonadota</taxon>
        <taxon>Alphaproteobacteria</taxon>
        <taxon>Hyphomicrobiales</taxon>
        <taxon>Aurantimonadaceae</taxon>
        <taxon>Fulvimarina</taxon>
    </lineage>
</organism>
<evidence type="ECO:0000256" key="1">
    <source>
        <dbReference type="SAM" id="SignalP"/>
    </source>
</evidence>
<name>A0ABU5HZH7_9HYPH</name>
<keyword evidence="4" id="KW-1185">Reference proteome</keyword>
<feature type="domain" description="Thiol:disulfide interchange protein DsbD N-terminal" evidence="2">
    <location>
        <begin position="54"/>
        <end position="162"/>
    </location>
</feature>
<evidence type="ECO:0000313" key="3">
    <source>
        <dbReference type="EMBL" id="MDY8108526.1"/>
    </source>
</evidence>
<proteinExistence type="predicted"/>
<sequence length="274" mass="28613">MTTSHATILRRAITAGLGTLAGICALGATAANAAGQTFQNEFATLSLSASEPGSDGSVRGALTIDLEPGWKTYWLDPGPSGIPPQIDFSATSGVADTKLFAPMPARFGEELARANGYKHDLALPFTIVAKDGETITGPIVAKIFLGVCEEICIPVQTTLTATQESDTGLVETAFATLPEPIDDSRVTARLEDGVLVLDVSGTGNAGDRTALTDAFVLGPAGWYFGEPKPPRYENGITTFRVPVDERPKTGGLPALTLLFADHEKGLSASVEPQP</sequence>
<dbReference type="InterPro" id="IPR028250">
    <property type="entry name" value="DsbDN"/>
</dbReference>
<evidence type="ECO:0000313" key="4">
    <source>
        <dbReference type="Proteomes" id="UP001294412"/>
    </source>
</evidence>
<dbReference type="Pfam" id="PF11412">
    <property type="entry name" value="DsbD_N"/>
    <property type="match status" value="1"/>
</dbReference>
<dbReference type="Proteomes" id="UP001294412">
    <property type="component" value="Unassembled WGS sequence"/>
</dbReference>
<accession>A0ABU5HZH7</accession>
<feature type="chain" id="PRO_5045332696" evidence="1">
    <location>
        <begin position="34"/>
        <end position="274"/>
    </location>
</feature>
<comment type="caution">
    <text evidence="3">The sequence shown here is derived from an EMBL/GenBank/DDBJ whole genome shotgun (WGS) entry which is preliminary data.</text>
</comment>
<dbReference type="CDD" id="cd06464">
    <property type="entry name" value="ACD_sHsps-like"/>
    <property type="match status" value="1"/>
</dbReference>